<organism evidence="2">
    <name type="scientific">Timema shepardi</name>
    <name type="common">Walking stick</name>
    <dbReference type="NCBI Taxonomy" id="629360"/>
    <lineage>
        <taxon>Eukaryota</taxon>
        <taxon>Metazoa</taxon>
        <taxon>Ecdysozoa</taxon>
        <taxon>Arthropoda</taxon>
        <taxon>Hexapoda</taxon>
        <taxon>Insecta</taxon>
        <taxon>Pterygota</taxon>
        <taxon>Neoptera</taxon>
        <taxon>Polyneoptera</taxon>
        <taxon>Phasmatodea</taxon>
        <taxon>Timematodea</taxon>
        <taxon>Timematoidea</taxon>
        <taxon>Timematidae</taxon>
        <taxon>Timema</taxon>
    </lineage>
</organism>
<keyword evidence="1" id="KW-1133">Transmembrane helix</keyword>
<name>A0A7R9AVI1_TIMSH</name>
<gene>
    <name evidence="2" type="ORF">TSIB3V08_LOCUS4488</name>
</gene>
<dbReference type="EMBL" id="OC001625">
    <property type="protein sequence ID" value="CAD7260306.1"/>
    <property type="molecule type" value="Genomic_DNA"/>
</dbReference>
<reference evidence="2" key="1">
    <citation type="submission" date="2020-11" db="EMBL/GenBank/DDBJ databases">
        <authorList>
            <person name="Tran Van P."/>
        </authorList>
    </citation>
    <scope>NUCLEOTIDE SEQUENCE</scope>
</reference>
<proteinExistence type="predicted"/>
<protein>
    <submittedName>
        <fullName evidence="2">Uncharacterized protein</fullName>
    </submittedName>
</protein>
<sequence length="126" mass="13876">MVGLMNTGNASITVLLVNFIFIVFSFKLFDSVSAATLKDFVVYELQPGMRVNGSNQRLAIFCYAGVPKHFLHIFQTAKLLEDVPSASHREVWLEGVPLDGTALTLRRGQAGEDKTSKLKNGTDVNM</sequence>
<accession>A0A7R9AVI1</accession>
<evidence type="ECO:0000256" key="1">
    <source>
        <dbReference type="SAM" id="Phobius"/>
    </source>
</evidence>
<dbReference type="AlphaFoldDB" id="A0A7R9AVI1"/>
<keyword evidence="1" id="KW-0812">Transmembrane</keyword>
<evidence type="ECO:0000313" key="2">
    <source>
        <dbReference type="EMBL" id="CAD7260306.1"/>
    </source>
</evidence>
<feature type="transmembrane region" description="Helical" evidence="1">
    <location>
        <begin position="12"/>
        <end position="29"/>
    </location>
</feature>
<keyword evidence="1" id="KW-0472">Membrane</keyword>